<keyword evidence="6 10" id="KW-0067">ATP-binding</keyword>
<evidence type="ECO:0000256" key="2">
    <source>
        <dbReference type="ARBA" id="ARBA00022448"/>
    </source>
</evidence>
<evidence type="ECO:0000313" key="10">
    <source>
        <dbReference type="EMBL" id="TCT16742.1"/>
    </source>
</evidence>
<dbReference type="OrthoDB" id="9771863at2"/>
<dbReference type="PROSITE" id="PS00211">
    <property type="entry name" value="ABC_TRANSPORTER_1"/>
    <property type="match status" value="1"/>
</dbReference>
<evidence type="ECO:0000256" key="6">
    <source>
        <dbReference type="ARBA" id="ARBA00022840"/>
    </source>
</evidence>
<feature type="domain" description="ABC transporter" evidence="9">
    <location>
        <begin position="257"/>
        <end position="501"/>
    </location>
</feature>
<keyword evidence="4" id="KW-0677">Repeat</keyword>
<dbReference type="InterPro" id="IPR003593">
    <property type="entry name" value="AAA+_ATPase"/>
</dbReference>
<keyword evidence="8" id="KW-0472">Membrane</keyword>
<feature type="domain" description="ABC transporter" evidence="9">
    <location>
        <begin position="7"/>
        <end position="240"/>
    </location>
</feature>
<dbReference type="GO" id="GO:0016887">
    <property type="term" value="F:ATP hydrolysis activity"/>
    <property type="evidence" value="ECO:0007669"/>
    <property type="project" value="InterPro"/>
</dbReference>
<dbReference type="Pfam" id="PF00005">
    <property type="entry name" value="ABC_tran"/>
    <property type="match status" value="2"/>
</dbReference>
<keyword evidence="3" id="KW-1003">Cell membrane</keyword>
<dbReference type="InterPro" id="IPR003439">
    <property type="entry name" value="ABC_transporter-like_ATP-bd"/>
</dbReference>
<dbReference type="EMBL" id="SMAL01000001">
    <property type="protein sequence ID" value="TCT16742.1"/>
    <property type="molecule type" value="Genomic_DNA"/>
</dbReference>
<dbReference type="PANTHER" id="PTHR43790:SF4">
    <property type="entry name" value="GUANOSINE IMPORT ATP-BINDING PROTEIN NUPO"/>
    <property type="match status" value="1"/>
</dbReference>
<dbReference type="PROSITE" id="PS50893">
    <property type="entry name" value="ABC_TRANSPORTER_2"/>
    <property type="match status" value="2"/>
</dbReference>
<dbReference type="Gene3D" id="3.40.50.300">
    <property type="entry name" value="P-loop containing nucleotide triphosphate hydrolases"/>
    <property type="match status" value="2"/>
</dbReference>
<dbReference type="InterPro" id="IPR017871">
    <property type="entry name" value="ABC_transporter-like_CS"/>
</dbReference>
<dbReference type="InterPro" id="IPR050107">
    <property type="entry name" value="ABC_carbohydrate_import_ATPase"/>
</dbReference>
<dbReference type="SMART" id="SM00382">
    <property type="entry name" value="AAA"/>
    <property type="match status" value="2"/>
</dbReference>
<organism evidence="10 11">
    <name type="scientific">Natranaerovirga pectinivora</name>
    <dbReference type="NCBI Taxonomy" id="682400"/>
    <lineage>
        <taxon>Bacteria</taxon>
        <taxon>Bacillati</taxon>
        <taxon>Bacillota</taxon>
        <taxon>Clostridia</taxon>
        <taxon>Lachnospirales</taxon>
        <taxon>Natranaerovirgaceae</taxon>
        <taxon>Natranaerovirga</taxon>
    </lineage>
</organism>
<dbReference type="Proteomes" id="UP000294902">
    <property type="component" value="Unassembled WGS sequence"/>
</dbReference>
<keyword evidence="7" id="KW-1278">Translocase</keyword>
<name>A0A4R3MPI8_9FIRM</name>
<dbReference type="SUPFAM" id="SSF52540">
    <property type="entry name" value="P-loop containing nucleoside triphosphate hydrolases"/>
    <property type="match status" value="2"/>
</dbReference>
<accession>A0A4R3MPI8</accession>
<keyword evidence="11" id="KW-1185">Reference proteome</keyword>
<dbReference type="FunFam" id="3.40.50.300:FF:000127">
    <property type="entry name" value="Ribose import ATP-binding protein RbsA"/>
    <property type="match status" value="1"/>
</dbReference>
<dbReference type="AlphaFoldDB" id="A0A4R3MPI8"/>
<evidence type="ECO:0000256" key="5">
    <source>
        <dbReference type="ARBA" id="ARBA00022741"/>
    </source>
</evidence>
<evidence type="ECO:0000256" key="3">
    <source>
        <dbReference type="ARBA" id="ARBA00022475"/>
    </source>
</evidence>
<gene>
    <name evidence="10" type="ORF">EDC18_10137</name>
</gene>
<evidence type="ECO:0000256" key="4">
    <source>
        <dbReference type="ARBA" id="ARBA00022737"/>
    </source>
</evidence>
<dbReference type="GO" id="GO:0005524">
    <property type="term" value="F:ATP binding"/>
    <property type="evidence" value="ECO:0007669"/>
    <property type="project" value="UniProtKB-KW"/>
</dbReference>
<evidence type="ECO:0000256" key="8">
    <source>
        <dbReference type="ARBA" id="ARBA00023136"/>
    </source>
</evidence>
<keyword evidence="5" id="KW-0547">Nucleotide-binding</keyword>
<protein>
    <submittedName>
        <fullName evidence="10">Nucleoside ABC transporter ATP-binding protein</fullName>
    </submittedName>
</protein>
<sequence length="509" mass="56440">MCEQEVVRIKDITKVFGNVIANENVNLTLKKGEIHAILGENGAGKSTLMNMLSGIYTPDSGSIFINGEEIKFRSPMESIKNGIGMIHQHFKLVNVFTALDNIIAGKNGKILIRKKEAKKNVMKLMEEIGLDMNLDKSIYEMSISEKQTVEIIKALFRGGNILILDEPTAVLTPQETVKLFDLLKKMKEKGCTIVIITHKLNEVMDISDVVTILRHGKTIKTVKTIDTSPKELTDLMVGKKVVLEIERKSVEKQEEILKVDNITLKDINKVKRLDNITFALKSGEILGIAGVAGSGQKELCEVLAGLIQVDEGEITYKGDKITGLSPREQYNKNIRIGFVPEDRLGMGLIPSMDIVENLLLKEYQKEKGYLIKKKPIIKKAKKLVDKLEIKCPGIKDYPVKILSGGNIQKVLIGREIDAQPDILITAYPVRGLDIGASFTIYDLLNEEKSKGVGIIFVGEDLDILLSLADRILVLCQGKVMGIVDAKKVSKEEIGWLMAGEVLEEAIQHA</sequence>
<dbReference type="PANTHER" id="PTHR43790">
    <property type="entry name" value="CARBOHYDRATE TRANSPORT ATP-BINDING PROTEIN MG119-RELATED"/>
    <property type="match status" value="1"/>
</dbReference>
<dbReference type="RefSeq" id="WP_132249078.1">
    <property type="nucleotide sequence ID" value="NZ_SMAL01000001.1"/>
</dbReference>
<evidence type="ECO:0000313" key="11">
    <source>
        <dbReference type="Proteomes" id="UP000294902"/>
    </source>
</evidence>
<dbReference type="CDD" id="cd03215">
    <property type="entry name" value="ABC_Carb_Monos_II"/>
    <property type="match status" value="1"/>
</dbReference>
<reference evidence="10 11" key="1">
    <citation type="submission" date="2019-03" db="EMBL/GenBank/DDBJ databases">
        <title>Genomic Encyclopedia of Type Strains, Phase IV (KMG-IV): sequencing the most valuable type-strain genomes for metagenomic binning, comparative biology and taxonomic classification.</title>
        <authorList>
            <person name="Goeker M."/>
        </authorList>
    </citation>
    <scope>NUCLEOTIDE SEQUENCE [LARGE SCALE GENOMIC DNA]</scope>
    <source>
        <strain evidence="10 11">DSM 24629</strain>
    </source>
</reference>
<dbReference type="GO" id="GO:0005886">
    <property type="term" value="C:plasma membrane"/>
    <property type="evidence" value="ECO:0007669"/>
    <property type="project" value="UniProtKB-SubCell"/>
</dbReference>
<evidence type="ECO:0000256" key="1">
    <source>
        <dbReference type="ARBA" id="ARBA00004202"/>
    </source>
</evidence>
<dbReference type="CDD" id="cd03216">
    <property type="entry name" value="ABC_Carb_Monos_I"/>
    <property type="match status" value="1"/>
</dbReference>
<comment type="caution">
    <text evidence="10">The sequence shown here is derived from an EMBL/GenBank/DDBJ whole genome shotgun (WGS) entry which is preliminary data.</text>
</comment>
<evidence type="ECO:0000256" key="7">
    <source>
        <dbReference type="ARBA" id="ARBA00022967"/>
    </source>
</evidence>
<keyword evidence="2" id="KW-0813">Transport</keyword>
<comment type="subcellular location">
    <subcellularLocation>
        <location evidence="1">Cell membrane</location>
        <topology evidence="1">Peripheral membrane protein</topology>
    </subcellularLocation>
</comment>
<dbReference type="InterPro" id="IPR027417">
    <property type="entry name" value="P-loop_NTPase"/>
</dbReference>
<proteinExistence type="predicted"/>
<evidence type="ECO:0000259" key="9">
    <source>
        <dbReference type="PROSITE" id="PS50893"/>
    </source>
</evidence>